<dbReference type="PANTHER" id="PTHR46599:SF3">
    <property type="entry name" value="PIGGYBAC TRANSPOSABLE ELEMENT-DERIVED PROTEIN 4"/>
    <property type="match status" value="1"/>
</dbReference>
<reference evidence="4" key="1">
    <citation type="submission" date="2017-03" db="EMBL/GenBank/DDBJ databases">
        <title>Genomes of endolithic fungi from Antarctica.</title>
        <authorList>
            <person name="Coleine C."/>
            <person name="Masonjones S."/>
            <person name="Stajich J.E."/>
        </authorList>
    </citation>
    <scope>NUCLEOTIDE SEQUENCE [LARGE SCALE GENOMIC DNA]</scope>
    <source>
        <strain evidence="4">CCFEE 5527</strain>
    </source>
</reference>
<dbReference type="AlphaFoldDB" id="A0A1V8S8H2"/>
<keyword evidence="1" id="KW-0812">Transmembrane</keyword>
<protein>
    <recommendedName>
        <fullName evidence="2">PiggyBac transposable element-derived protein domain-containing protein</fullName>
    </recommendedName>
</protein>
<evidence type="ECO:0000313" key="4">
    <source>
        <dbReference type="Proteomes" id="UP000192596"/>
    </source>
</evidence>
<evidence type="ECO:0000256" key="1">
    <source>
        <dbReference type="SAM" id="Phobius"/>
    </source>
</evidence>
<feature type="domain" description="PiggyBac transposable element-derived protein" evidence="2">
    <location>
        <begin position="173"/>
        <end position="260"/>
    </location>
</feature>
<sequence>MLRNILSSISEKTGIPMAQLSQILDPEPLDPDQGSIKRAVDLTSNVGATSRVFPSISTTEEAEYLSISIIKAVLETLDSEPIDEMQDIDEHGDGETICDQNYILKNVWTINHIQGMRMRDKEVHWCIGLQDQTIGTEWFKRSIACGQKLQEYASHTFDLQVGSTYVKWYPQWFMGLTRFEQIKRFFHVSPPLDSLPQSQFYQKLEPLSTEVITAFKSACLPASQVAIDEMIIPFTGRSKHTIMMKGKPVPVGYNILALLDYNDFMRAVDIHDQYKSYNSTQLIGLRVWLPLFFFILDAVVTNAFIMYKALYQHLKDKFLHNQRRFRLRLAWSLVLEGSHAINTSWPDKTLQPTALSKDIRTDTGQFLPGFSAIAKN</sequence>
<organism evidence="3 4">
    <name type="scientific">Cryoendolithus antarcticus</name>
    <dbReference type="NCBI Taxonomy" id="1507870"/>
    <lineage>
        <taxon>Eukaryota</taxon>
        <taxon>Fungi</taxon>
        <taxon>Dikarya</taxon>
        <taxon>Ascomycota</taxon>
        <taxon>Pezizomycotina</taxon>
        <taxon>Dothideomycetes</taxon>
        <taxon>Dothideomycetidae</taxon>
        <taxon>Cladosporiales</taxon>
        <taxon>Cladosporiaceae</taxon>
        <taxon>Cryoendolithus</taxon>
    </lineage>
</organism>
<name>A0A1V8S8H2_9PEZI</name>
<evidence type="ECO:0000313" key="3">
    <source>
        <dbReference type="EMBL" id="OQN95210.1"/>
    </source>
</evidence>
<proteinExistence type="predicted"/>
<dbReference type="Proteomes" id="UP000192596">
    <property type="component" value="Unassembled WGS sequence"/>
</dbReference>
<evidence type="ECO:0000259" key="2">
    <source>
        <dbReference type="Pfam" id="PF13843"/>
    </source>
</evidence>
<dbReference type="EMBL" id="NAJO01000128">
    <property type="protein sequence ID" value="OQN95210.1"/>
    <property type="molecule type" value="Genomic_DNA"/>
</dbReference>
<dbReference type="Pfam" id="PF13843">
    <property type="entry name" value="DDE_Tnp_1_7"/>
    <property type="match status" value="1"/>
</dbReference>
<keyword evidence="4" id="KW-1185">Reference proteome</keyword>
<dbReference type="PANTHER" id="PTHR46599">
    <property type="entry name" value="PIGGYBAC TRANSPOSABLE ELEMENT-DERIVED PROTEIN 4"/>
    <property type="match status" value="1"/>
</dbReference>
<gene>
    <name evidence="3" type="ORF">B0A48_18748</name>
</gene>
<keyword evidence="1" id="KW-0472">Membrane</keyword>
<dbReference type="OrthoDB" id="3945399at2759"/>
<dbReference type="InParanoid" id="A0A1V8S8H2"/>
<comment type="caution">
    <text evidence="3">The sequence shown here is derived from an EMBL/GenBank/DDBJ whole genome shotgun (WGS) entry which is preliminary data.</text>
</comment>
<keyword evidence="1" id="KW-1133">Transmembrane helix</keyword>
<dbReference type="InterPro" id="IPR029526">
    <property type="entry name" value="PGBD"/>
</dbReference>
<accession>A0A1V8S8H2</accession>
<feature type="transmembrane region" description="Helical" evidence="1">
    <location>
        <begin position="287"/>
        <end position="307"/>
    </location>
</feature>
<dbReference type="STRING" id="1507870.A0A1V8S8H2"/>